<reference evidence="3" key="1">
    <citation type="journal article" date="2011" name="Science">
        <title>The plant cell wall-decomposing machinery underlies the functional diversity of forest fungi.</title>
        <authorList>
            <person name="Eastwood D.C."/>
            <person name="Floudas D."/>
            <person name="Binder M."/>
            <person name="Majcherczyk A."/>
            <person name="Schneider P."/>
            <person name="Aerts A."/>
            <person name="Asiegbu F.O."/>
            <person name="Baker S.E."/>
            <person name="Barry K."/>
            <person name="Bendiksby M."/>
            <person name="Blumentritt M."/>
            <person name="Coutinho P.M."/>
            <person name="Cullen D."/>
            <person name="de Vries R.P."/>
            <person name="Gathman A."/>
            <person name="Goodell B."/>
            <person name="Henrissat B."/>
            <person name="Ihrmark K."/>
            <person name="Kauserud H."/>
            <person name="Kohler A."/>
            <person name="LaButti K."/>
            <person name="Lapidus A."/>
            <person name="Lavin J.L."/>
            <person name="Lee Y.-H."/>
            <person name="Lindquist E."/>
            <person name="Lilly W."/>
            <person name="Lucas S."/>
            <person name="Morin E."/>
            <person name="Murat C."/>
            <person name="Oguiza J.A."/>
            <person name="Park J."/>
            <person name="Pisabarro A.G."/>
            <person name="Riley R."/>
            <person name="Rosling A."/>
            <person name="Salamov A."/>
            <person name="Schmidt O."/>
            <person name="Schmutz J."/>
            <person name="Skrede I."/>
            <person name="Stenlid J."/>
            <person name="Wiebenga A."/>
            <person name="Xie X."/>
            <person name="Kuees U."/>
            <person name="Hibbett D.S."/>
            <person name="Hoffmeister D."/>
            <person name="Hoegberg N."/>
            <person name="Martin F."/>
            <person name="Grigoriev I.V."/>
            <person name="Watkinson S.C."/>
        </authorList>
    </citation>
    <scope>NUCLEOTIDE SEQUENCE [LARGE SCALE GENOMIC DNA]</scope>
    <source>
        <strain evidence="3">strain S7.3</strain>
    </source>
</reference>
<gene>
    <name evidence="2" type="ORF">SERLA73DRAFT_54449</name>
</gene>
<dbReference type="OrthoDB" id="40334at2759"/>
<dbReference type="PANTHER" id="PTHR28630:SF3">
    <property type="entry name" value="PEROXIREDOXIN-LIKE 2C"/>
    <property type="match status" value="1"/>
</dbReference>
<feature type="non-terminal residue" evidence="2">
    <location>
        <position position="236"/>
    </location>
</feature>
<dbReference type="EMBL" id="GL945480">
    <property type="protein sequence ID" value="EGN98841.1"/>
    <property type="molecule type" value="Genomic_DNA"/>
</dbReference>
<dbReference type="InParanoid" id="F8PY78"/>
<dbReference type="Pfam" id="PF13911">
    <property type="entry name" value="AhpC-TSA_2"/>
    <property type="match status" value="1"/>
</dbReference>
<proteinExistence type="predicted"/>
<dbReference type="AlphaFoldDB" id="F8PY78"/>
<dbReference type="Proteomes" id="UP000008063">
    <property type="component" value="Unassembled WGS sequence"/>
</dbReference>
<dbReference type="PANTHER" id="PTHR28630">
    <property type="match status" value="1"/>
</dbReference>
<name>F8PY78_SERL3</name>
<dbReference type="CDD" id="cd02970">
    <property type="entry name" value="PRX_like2"/>
    <property type="match status" value="1"/>
</dbReference>
<dbReference type="STRING" id="936435.F8PY78"/>
<evidence type="ECO:0000256" key="1">
    <source>
        <dbReference type="SAM" id="MobiDB-lite"/>
    </source>
</evidence>
<accession>F8PY78</accession>
<dbReference type="InterPro" id="IPR036249">
    <property type="entry name" value="Thioredoxin-like_sf"/>
</dbReference>
<protein>
    <recommendedName>
        <fullName evidence="4">Thioredoxin domain-containing protein</fullName>
    </recommendedName>
</protein>
<evidence type="ECO:0000313" key="2">
    <source>
        <dbReference type="EMBL" id="EGN98841.1"/>
    </source>
</evidence>
<feature type="region of interest" description="Disordered" evidence="1">
    <location>
        <begin position="1"/>
        <end position="33"/>
    </location>
</feature>
<organism evidence="3">
    <name type="scientific">Serpula lacrymans var. lacrymans (strain S7.3)</name>
    <name type="common">Dry rot fungus</name>
    <dbReference type="NCBI Taxonomy" id="936435"/>
    <lineage>
        <taxon>Eukaryota</taxon>
        <taxon>Fungi</taxon>
        <taxon>Dikarya</taxon>
        <taxon>Basidiomycota</taxon>
        <taxon>Agaricomycotina</taxon>
        <taxon>Agaricomycetes</taxon>
        <taxon>Agaricomycetidae</taxon>
        <taxon>Boletales</taxon>
        <taxon>Coniophorineae</taxon>
        <taxon>Serpulaceae</taxon>
        <taxon>Serpula</taxon>
    </lineage>
</organism>
<dbReference type="OMA" id="ENGECTW"/>
<sequence>MPRKAFTYPQPRANVPSARSPGSDLARPNKTQTQPAAFDENAMPSAKQLADAASCFVIAENGLRVPFGDIYKDQKTVVIFIRHFWCHLCQDYMTSISENVDPKALRQAGVQLVIVSNGSYNMIKSYRRIFHCPFAVYTDPSLRVYKALGMTLRALGSGSGPRRGGYVRHGHVRGLTMVMMNALRVGMPVWEKGGDIGQLGGEFVLGPGMTCTFAHRMPTTKGHTSIVDVLAAANID</sequence>
<evidence type="ECO:0008006" key="4">
    <source>
        <dbReference type="Google" id="ProtNLM"/>
    </source>
</evidence>
<dbReference type="HOGENOM" id="CLU_035338_1_1_1"/>
<dbReference type="SUPFAM" id="SSF52833">
    <property type="entry name" value="Thioredoxin-like"/>
    <property type="match status" value="1"/>
</dbReference>
<evidence type="ECO:0000313" key="3">
    <source>
        <dbReference type="Proteomes" id="UP000008063"/>
    </source>
</evidence>
<keyword evidence="3" id="KW-1185">Reference proteome</keyword>
<dbReference type="Gene3D" id="3.40.30.10">
    <property type="entry name" value="Glutaredoxin"/>
    <property type="match status" value="1"/>
</dbReference>
<dbReference type="InterPro" id="IPR032801">
    <property type="entry name" value="PXL2A/B/C"/>
</dbReference>